<evidence type="ECO:0000256" key="5">
    <source>
        <dbReference type="ARBA" id="ARBA00022960"/>
    </source>
</evidence>
<dbReference type="AlphaFoldDB" id="A0AA91Z7R9"/>
<reference evidence="11 13" key="2">
    <citation type="submission" date="2018-10" db="EMBL/GenBank/DDBJ databases">
        <title>Complete genome sequence of Pseudomonas pelagia strain Kongs-67.</title>
        <authorList>
            <person name="Sinha R.K."/>
            <person name="Krishnan K."/>
        </authorList>
    </citation>
    <scope>NUCLEOTIDE SEQUENCE [LARGE SCALE GENOMIC DNA]</scope>
    <source>
        <strain evidence="11 13">Kongs-67</strain>
    </source>
</reference>
<evidence type="ECO:0000313" key="11">
    <source>
        <dbReference type="EMBL" id="QFY55823.1"/>
    </source>
</evidence>
<evidence type="ECO:0000256" key="6">
    <source>
        <dbReference type="ARBA" id="ARBA00022989"/>
    </source>
</evidence>
<evidence type="ECO:0000256" key="3">
    <source>
        <dbReference type="ARBA" id="ARBA00022475"/>
    </source>
</evidence>
<evidence type="ECO:0000313" key="13">
    <source>
        <dbReference type="Proteomes" id="UP000344571"/>
    </source>
</evidence>
<protein>
    <recommendedName>
        <fullName evidence="8">Rod shape-determining protein MreD</fullName>
    </recommendedName>
</protein>
<feature type="transmembrane region" description="Helical" evidence="9">
    <location>
        <begin position="35"/>
        <end position="58"/>
    </location>
</feature>
<dbReference type="GO" id="GO:0005886">
    <property type="term" value="C:plasma membrane"/>
    <property type="evidence" value="ECO:0007669"/>
    <property type="project" value="UniProtKB-SubCell"/>
</dbReference>
<feature type="transmembrane region" description="Helical" evidence="9">
    <location>
        <begin position="6"/>
        <end position="23"/>
    </location>
</feature>
<gene>
    <name evidence="10" type="primary">mreD</name>
    <name evidence="10" type="ORF">CO192_00650</name>
    <name evidence="11" type="ORF">EAO82_05310</name>
</gene>
<dbReference type="Proteomes" id="UP000243750">
    <property type="component" value="Unassembled WGS sequence"/>
</dbReference>
<dbReference type="PIRSF" id="PIRSF018472">
    <property type="entry name" value="MreD_proteobac"/>
    <property type="match status" value="1"/>
</dbReference>
<evidence type="ECO:0000313" key="10">
    <source>
        <dbReference type="EMBL" id="PCD01373.1"/>
    </source>
</evidence>
<dbReference type="EMBL" id="NWMT01000017">
    <property type="protein sequence ID" value="PCD01373.1"/>
    <property type="molecule type" value="Genomic_DNA"/>
</dbReference>
<feature type="transmembrane region" description="Helical" evidence="9">
    <location>
        <begin position="70"/>
        <end position="88"/>
    </location>
</feature>
<evidence type="ECO:0000256" key="4">
    <source>
        <dbReference type="ARBA" id="ARBA00022692"/>
    </source>
</evidence>
<dbReference type="RefSeq" id="WP_096344703.1">
    <property type="nucleotide sequence ID" value="NZ_CP033116.1"/>
</dbReference>
<keyword evidence="7 8" id="KW-0472">Membrane</keyword>
<dbReference type="Pfam" id="PF04093">
    <property type="entry name" value="MreD"/>
    <property type="match status" value="1"/>
</dbReference>
<dbReference type="EMBL" id="CP033116">
    <property type="protein sequence ID" value="QFY55823.1"/>
    <property type="molecule type" value="Genomic_DNA"/>
</dbReference>
<keyword evidence="4 9" id="KW-0812">Transmembrane</keyword>
<keyword evidence="6 9" id="KW-1133">Transmembrane helix</keyword>
<evidence type="ECO:0000256" key="9">
    <source>
        <dbReference type="SAM" id="Phobius"/>
    </source>
</evidence>
<evidence type="ECO:0000256" key="2">
    <source>
        <dbReference type="ARBA" id="ARBA00007776"/>
    </source>
</evidence>
<evidence type="ECO:0000256" key="7">
    <source>
        <dbReference type="ARBA" id="ARBA00023136"/>
    </source>
</evidence>
<evidence type="ECO:0000256" key="1">
    <source>
        <dbReference type="ARBA" id="ARBA00004651"/>
    </source>
</evidence>
<keyword evidence="8" id="KW-0997">Cell inner membrane</keyword>
<feature type="transmembrane region" description="Helical" evidence="9">
    <location>
        <begin position="100"/>
        <end position="121"/>
    </location>
</feature>
<accession>A0AA91Z7R9</accession>
<dbReference type="InterPro" id="IPR007227">
    <property type="entry name" value="Cell_shape_determining_MreD"/>
</dbReference>
<keyword evidence="5 8" id="KW-0133">Cell shape</keyword>
<reference evidence="10 12" key="1">
    <citation type="submission" date="2017-09" db="EMBL/GenBank/DDBJ databases">
        <title>Bacterial and phytoplankton interrelationship in Kongsfjorden, an Arctic fjord.</title>
        <authorList>
            <person name="Sinha R."/>
            <person name="Krishnan K."/>
        </authorList>
    </citation>
    <scope>NUCLEOTIDE SEQUENCE [LARGE SCALE GENOMIC DNA]</scope>
    <source>
        <strain evidence="10 12">58</strain>
    </source>
</reference>
<comment type="subcellular location">
    <subcellularLocation>
        <location evidence="8">Cell inner membrane</location>
    </subcellularLocation>
    <subcellularLocation>
        <location evidence="1">Cell membrane</location>
        <topology evidence="1">Multi-pass membrane protein</topology>
    </subcellularLocation>
</comment>
<dbReference type="NCBIfam" id="TIGR03426">
    <property type="entry name" value="shape_MreD"/>
    <property type="match status" value="1"/>
</dbReference>
<keyword evidence="3 8" id="KW-1003">Cell membrane</keyword>
<dbReference type="PANTHER" id="PTHR37484:SF1">
    <property type="entry name" value="ROD SHAPE-DETERMINING PROTEIN MRED"/>
    <property type="match status" value="1"/>
</dbReference>
<name>A0AA91Z7R9_9GAMM</name>
<proteinExistence type="inferred from homology"/>
<dbReference type="PANTHER" id="PTHR37484">
    <property type="entry name" value="ROD SHAPE-DETERMINING PROTEIN MRED"/>
    <property type="match status" value="1"/>
</dbReference>
<organism evidence="10 12">
    <name type="scientific">Halopseudomonas pelagia</name>
    <dbReference type="NCBI Taxonomy" id="553151"/>
    <lineage>
        <taxon>Bacteria</taxon>
        <taxon>Pseudomonadati</taxon>
        <taxon>Pseudomonadota</taxon>
        <taxon>Gammaproteobacteria</taxon>
        <taxon>Pseudomonadales</taxon>
        <taxon>Pseudomonadaceae</taxon>
        <taxon>Halopseudomonas</taxon>
    </lineage>
</organism>
<keyword evidence="13" id="KW-1185">Reference proteome</keyword>
<evidence type="ECO:0000313" key="12">
    <source>
        <dbReference type="Proteomes" id="UP000243750"/>
    </source>
</evidence>
<dbReference type="GO" id="GO:0008360">
    <property type="term" value="P:regulation of cell shape"/>
    <property type="evidence" value="ECO:0007669"/>
    <property type="project" value="UniProtKB-UniRule"/>
</dbReference>
<comment type="similarity">
    <text evidence="2 8">Belongs to the MreD family.</text>
</comment>
<sequence>MMRTNLIVALTFIVALLLSVMPMPAPMDLGRPMWVAMVAAYWVMALPHRIGLLTAWVAGLATDVLYGQLFGQYALVMTLVAWMMLLLHQRIRRFPLWQQSLVMLPVLGIAQMVLLWLSSLTGSRPPILLFLLPALVSALLWPWVSSVLRVIRMRFHVL</sequence>
<dbReference type="InterPro" id="IPR026034">
    <property type="entry name" value="MreD_proteobac"/>
</dbReference>
<dbReference type="Proteomes" id="UP000344571">
    <property type="component" value="Chromosome"/>
</dbReference>
<feature type="transmembrane region" description="Helical" evidence="9">
    <location>
        <begin position="127"/>
        <end position="151"/>
    </location>
</feature>
<comment type="function">
    <text evidence="8">Involved in formation of the rod shape of the cell. May also contribute to regulation of formation of penicillin-binding proteins.</text>
</comment>
<evidence type="ECO:0000256" key="8">
    <source>
        <dbReference type="PIRNR" id="PIRNR018472"/>
    </source>
</evidence>